<dbReference type="InterPro" id="IPR004111">
    <property type="entry name" value="Repressor_TetR_C"/>
</dbReference>
<dbReference type="PANTHER" id="PTHR30055">
    <property type="entry name" value="HTH-TYPE TRANSCRIPTIONAL REGULATOR RUTR"/>
    <property type="match status" value="1"/>
</dbReference>
<organism evidence="7 8">
    <name type="scientific">Crossiella equi</name>
    <dbReference type="NCBI Taxonomy" id="130796"/>
    <lineage>
        <taxon>Bacteria</taxon>
        <taxon>Bacillati</taxon>
        <taxon>Actinomycetota</taxon>
        <taxon>Actinomycetes</taxon>
        <taxon>Pseudonocardiales</taxon>
        <taxon>Pseudonocardiaceae</taxon>
        <taxon>Crossiella</taxon>
    </lineage>
</organism>
<evidence type="ECO:0000256" key="2">
    <source>
        <dbReference type="ARBA" id="ARBA00023015"/>
    </source>
</evidence>
<sequence length="208" mass="23180">MALDRMTVVRTALEVLNEVGLEALTLRRIATRLDVQAPALYWHFKNKQELVDEMATRVLVAATDGPDADWSGLDWREVARRLGHGLRQALLAHRDGARMVAGTHLTDTGMYTAMERALTVFTEAGFTLAEAATAFSTVYHFTIGFVIEEQAVQPMPGERDPSYDLAARTARMDGERTPLSIQAGPELFTDFDRRYTAGLDLIIRGLER</sequence>
<evidence type="ECO:0000313" key="7">
    <source>
        <dbReference type="EMBL" id="MBP2471375.1"/>
    </source>
</evidence>
<dbReference type="PRINTS" id="PR00400">
    <property type="entry name" value="TETREPRESSOR"/>
</dbReference>
<dbReference type="PROSITE" id="PS50977">
    <property type="entry name" value="HTH_TETR_2"/>
    <property type="match status" value="1"/>
</dbReference>
<keyword evidence="8" id="KW-1185">Reference proteome</keyword>
<keyword evidence="1" id="KW-0678">Repressor</keyword>
<dbReference type="EMBL" id="JAGIOO010000001">
    <property type="protein sequence ID" value="MBP2471375.1"/>
    <property type="molecule type" value="Genomic_DNA"/>
</dbReference>
<dbReference type="Proteomes" id="UP001519363">
    <property type="component" value="Unassembled WGS sequence"/>
</dbReference>
<dbReference type="InterPro" id="IPR003012">
    <property type="entry name" value="Tet_transcr_reg_TetR"/>
</dbReference>
<evidence type="ECO:0000256" key="5">
    <source>
        <dbReference type="PROSITE-ProRule" id="PRU00335"/>
    </source>
</evidence>
<dbReference type="Gene3D" id="1.10.10.60">
    <property type="entry name" value="Homeodomain-like"/>
    <property type="match status" value="1"/>
</dbReference>
<dbReference type="PANTHER" id="PTHR30055:SF151">
    <property type="entry name" value="TRANSCRIPTIONAL REGULATORY PROTEIN"/>
    <property type="match status" value="1"/>
</dbReference>
<evidence type="ECO:0000256" key="3">
    <source>
        <dbReference type="ARBA" id="ARBA00023125"/>
    </source>
</evidence>
<dbReference type="PROSITE" id="PS01081">
    <property type="entry name" value="HTH_TETR_1"/>
    <property type="match status" value="1"/>
</dbReference>
<keyword evidence="4" id="KW-0804">Transcription</keyword>
<dbReference type="InterPro" id="IPR036271">
    <property type="entry name" value="Tet_transcr_reg_TetR-rel_C_sf"/>
</dbReference>
<reference evidence="7 8" key="1">
    <citation type="submission" date="2021-03" db="EMBL/GenBank/DDBJ databases">
        <title>Sequencing the genomes of 1000 actinobacteria strains.</title>
        <authorList>
            <person name="Klenk H.-P."/>
        </authorList>
    </citation>
    <scope>NUCLEOTIDE SEQUENCE [LARGE SCALE GENOMIC DNA]</scope>
    <source>
        <strain evidence="7 8">DSM 44580</strain>
    </source>
</reference>
<dbReference type="InterPro" id="IPR001647">
    <property type="entry name" value="HTH_TetR"/>
</dbReference>
<evidence type="ECO:0000256" key="1">
    <source>
        <dbReference type="ARBA" id="ARBA00022491"/>
    </source>
</evidence>
<evidence type="ECO:0000256" key="4">
    <source>
        <dbReference type="ARBA" id="ARBA00023163"/>
    </source>
</evidence>
<feature type="DNA-binding region" description="H-T-H motif" evidence="5">
    <location>
        <begin position="25"/>
        <end position="44"/>
    </location>
</feature>
<dbReference type="SUPFAM" id="SSF46689">
    <property type="entry name" value="Homeodomain-like"/>
    <property type="match status" value="1"/>
</dbReference>
<keyword evidence="2" id="KW-0805">Transcription regulation</keyword>
<proteinExistence type="predicted"/>
<dbReference type="Gene3D" id="1.10.357.10">
    <property type="entry name" value="Tetracycline Repressor, domain 2"/>
    <property type="match status" value="1"/>
</dbReference>
<dbReference type="InterPro" id="IPR050109">
    <property type="entry name" value="HTH-type_TetR-like_transc_reg"/>
</dbReference>
<feature type="domain" description="HTH tetR-type" evidence="6">
    <location>
        <begin position="2"/>
        <end position="62"/>
    </location>
</feature>
<evidence type="ECO:0000313" key="8">
    <source>
        <dbReference type="Proteomes" id="UP001519363"/>
    </source>
</evidence>
<dbReference type="RefSeq" id="WP_086789951.1">
    <property type="nucleotide sequence ID" value="NZ_JAGIOO010000001.1"/>
</dbReference>
<evidence type="ECO:0000259" key="6">
    <source>
        <dbReference type="PROSITE" id="PS50977"/>
    </source>
</evidence>
<keyword evidence="3 5" id="KW-0238">DNA-binding</keyword>
<dbReference type="PRINTS" id="PR00455">
    <property type="entry name" value="HTHTETR"/>
</dbReference>
<dbReference type="Pfam" id="PF00440">
    <property type="entry name" value="TetR_N"/>
    <property type="match status" value="1"/>
</dbReference>
<accession>A0ABS5A480</accession>
<dbReference type="Pfam" id="PF02909">
    <property type="entry name" value="TetR_C_1"/>
    <property type="match status" value="1"/>
</dbReference>
<name>A0ABS5A480_9PSEU</name>
<protein>
    <submittedName>
        <fullName evidence="7">AcrR family transcriptional regulator</fullName>
    </submittedName>
</protein>
<dbReference type="SUPFAM" id="SSF48498">
    <property type="entry name" value="Tetracyclin repressor-like, C-terminal domain"/>
    <property type="match status" value="1"/>
</dbReference>
<comment type="caution">
    <text evidence="7">The sequence shown here is derived from an EMBL/GenBank/DDBJ whole genome shotgun (WGS) entry which is preliminary data.</text>
</comment>
<dbReference type="InterPro" id="IPR023772">
    <property type="entry name" value="DNA-bd_HTH_TetR-type_CS"/>
</dbReference>
<gene>
    <name evidence="7" type="ORF">JOF53_000247</name>
</gene>
<dbReference type="InterPro" id="IPR009057">
    <property type="entry name" value="Homeodomain-like_sf"/>
</dbReference>